<dbReference type="Proteomes" id="UP001595882">
    <property type="component" value="Unassembled WGS sequence"/>
</dbReference>
<gene>
    <name evidence="11" type="primary">tenA</name>
    <name evidence="11" type="ORF">ACFOY7_01310</name>
</gene>
<dbReference type="GO" id="GO:0050334">
    <property type="term" value="F:thiaminase activity"/>
    <property type="evidence" value="ECO:0007669"/>
    <property type="project" value="UniProtKB-EC"/>
</dbReference>
<evidence type="ECO:0000256" key="2">
    <source>
        <dbReference type="ARBA" id="ARBA00004948"/>
    </source>
</evidence>
<evidence type="ECO:0000313" key="11">
    <source>
        <dbReference type="EMBL" id="MFC4401738.1"/>
    </source>
</evidence>
<keyword evidence="12" id="KW-1185">Reference proteome</keyword>
<dbReference type="PANTHER" id="PTHR43198">
    <property type="entry name" value="BIFUNCTIONAL TH2 PROTEIN"/>
    <property type="match status" value="1"/>
</dbReference>
<dbReference type="EC" id="3.5.99.2" evidence="5 9"/>
<comment type="catalytic activity">
    <reaction evidence="8 9">
        <text>thiamine + H2O = 5-(2-hydroxyethyl)-4-methylthiazole + 4-amino-5-hydroxymethyl-2-methylpyrimidine + H(+)</text>
        <dbReference type="Rhea" id="RHEA:17509"/>
        <dbReference type="ChEBI" id="CHEBI:15377"/>
        <dbReference type="ChEBI" id="CHEBI:15378"/>
        <dbReference type="ChEBI" id="CHEBI:16892"/>
        <dbReference type="ChEBI" id="CHEBI:17957"/>
        <dbReference type="ChEBI" id="CHEBI:18385"/>
        <dbReference type="EC" id="3.5.99.2"/>
    </reaction>
</comment>
<dbReference type="InterPro" id="IPR027574">
    <property type="entry name" value="Thiaminase_II"/>
</dbReference>
<comment type="caution">
    <text evidence="11">The sequence shown here is derived from an EMBL/GenBank/DDBJ whole genome shotgun (WGS) entry which is preliminary data.</text>
</comment>
<dbReference type="InterPro" id="IPR016084">
    <property type="entry name" value="Haem_Oase-like_multi-hlx"/>
</dbReference>
<comment type="catalytic activity">
    <reaction evidence="1 9">
        <text>4-amino-5-aminomethyl-2-methylpyrimidine + H2O = 4-amino-5-hydroxymethyl-2-methylpyrimidine + NH4(+)</text>
        <dbReference type="Rhea" id="RHEA:31799"/>
        <dbReference type="ChEBI" id="CHEBI:15377"/>
        <dbReference type="ChEBI" id="CHEBI:16892"/>
        <dbReference type="ChEBI" id="CHEBI:28938"/>
        <dbReference type="ChEBI" id="CHEBI:63416"/>
        <dbReference type="EC" id="3.5.99.2"/>
    </reaction>
</comment>
<organism evidence="11 12">
    <name type="scientific">Gracilibacillus xinjiangensis</name>
    <dbReference type="NCBI Taxonomy" id="1193282"/>
    <lineage>
        <taxon>Bacteria</taxon>
        <taxon>Bacillati</taxon>
        <taxon>Bacillota</taxon>
        <taxon>Bacilli</taxon>
        <taxon>Bacillales</taxon>
        <taxon>Bacillaceae</taxon>
        <taxon>Gracilibacillus</taxon>
    </lineage>
</organism>
<evidence type="ECO:0000256" key="1">
    <source>
        <dbReference type="ARBA" id="ARBA00001881"/>
    </source>
</evidence>
<dbReference type="NCBIfam" id="TIGR04306">
    <property type="entry name" value="salvage_TenA"/>
    <property type="match status" value="1"/>
</dbReference>
<comment type="function">
    <text evidence="9">Catalyzes an amino-pyrimidine hydrolysis reaction at the C5' of the pyrimidine moiety of thiamine compounds, a reaction that is part of a thiamine salvage pathway.</text>
</comment>
<dbReference type="CDD" id="cd19366">
    <property type="entry name" value="TenA_C_BhTenA-like"/>
    <property type="match status" value="1"/>
</dbReference>
<evidence type="ECO:0000256" key="9">
    <source>
        <dbReference type="RuleBase" id="RU363093"/>
    </source>
</evidence>
<keyword evidence="9 11" id="KW-0378">Hydrolase</keyword>
<evidence type="ECO:0000256" key="3">
    <source>
        <dbReference type="ARBA" id="ARBA00010264"/>
    </source>
</evidence>
<reference evidence="12" key="1">
    <citation type="journal article" date="2019" name="Int. J. Syst. Evol. Microbiol.">
        <title>The Global Catalogue of Microorganisms (GCM) 10K type strain sequencing project: providing services to taxonomists for standard genome sequencing and annotation.</title>
        <authorList>
            <consortium name="The Broad Institute Genomics Platform"/>
            <consortium name="The Broad Institute Genome Sequencing Center for Infectious Disease"/>
            <person name="Wu L."/>
            <person name="Ma J."/>
        </authorList>
    </citation>
    <scope>NUCLEOTIDE SEQUENCE [LARGE SCALE GENOMIC DNA]</scope>
    <source>
        <strain evidence="12">CCUG 37865</strain>
    </source>
</reference>
<dbReference type="InterPro" id="IPR050967">
    <property type="entry name" value="Thiamine_Salvage_TenA"/>
</dbReference>
<evidence type="ECO:0000256" key="5">
    <source>
        <dbReference type="ARBA" id="ARBA00012684"/>
    </source>
</evidence>
<evidence type="ECO:0000313" key="12">
    <source>
        <dbReference type="Proteomes" id="UP001595882"/>
    </source>
</evidence>
<evidence type="ECO:0000256" key="7">
    <source>
        <dbReference type="ARBA" id="ARBA00022977"/>
    </source>
</evidence>
<proteinExistence type="inferred from homology"/>
<dbReference type="EMBL" id="JBHSDT010000001">
    <property type="protein sequence ID" value="MFC4401738.1"/>
    <property type="molecule type" value="Genomic_DNA"/>
</dbReference>
<sequence length="233" mass="27136">MSNLFTEHLWTRVEPIWKSYLEHPFVKGIGEGTLNQEKFKHWLKQDYVYLIDYSRLFALGSAKAEDLETMTVFAKLLHGVLDMEMDLHRNYAADFGITAEELETTEPSAITTAYTSYMLNVSQRGGVENVIAAVLACEWSYNFIGKSLAEWPGALDDNFYSSWVNMYASDEFTELAEKCKRLMNQQAKGKSERELKRLEEIVIRTSQFEYMFWNMVEKKEQWPVNVRGEKQFG</sequence>
<feature type="domain" description="Thiaminase-2/PQQC" evidence="10">
    <location>
        <begin position="10"/>
        <end position="217"/>
    </location>
</feature>
<dbReference type="RefSeq" id="WP_390248597.1">
    <property type="nucleotide sequence ID" value="NZ_JBHSDT010000001.1"/>
</dbReference>
<comment type="pathway">
    <text evidence="2 9">Cofactor biosynthesis; thiamine diphosphate biosynthesis.</text>
</comment>
<accession>A0ABV8WS65</accession>
<dbReference type="InterPro" id="IPR004305">
    <property type="entry name" value="Thiaminase-2/PQQC"/>
</dbReference>
<dbReference type="PANTHER" id="PTHR43198:SF2">
    <property type="entry name" value="SI:CH1073-67J19.1-RELATED"/>
    <property type="match status" value="1"/>
</dbReference>
<evidence type="ECO:0000256" key="6">
    <source>
        <dbReference type="ARBA" id="ARBA00013647"/>
    </source>
</evidence>
<keyword evidence="7 9" id="KW-0784">Thiamine biosynthesis</keyword>
<name>A0ABV8WS65_9BACI</name>
<comment type="similarity">
    <text evidence="3 9">Belongs to the TenA family.</text>
</comment>
<evidence type="ECO:0000256" key="8">
    <source>
        <dbReference type="ARBA" id="ARBA00048337"/>
    </source>
</evidence>
<comment type="subunit">
    <text evidence="4">Homotetramer.</text>
</comment>
<evidence type="ECO:0000259" key="10">
    <source>
        <dbReference type="Pfam" id="PF03070"/>
    </source>
</evidence>
<evidence type="ECO:0000256" key="4">
    <source>
        <dbReference type="ARBA" id="ARBA00011881"/>
    </source>
</evidence>
<dbReference type="SUPFAM" id="SSF48613">
    <property type="entry name" value="Heme oxygenase-like"/>
    <property type="match status" value="1"/>
</dbReference>
<dbReference type="Pfam" id="PF03070">
    <property type="entry name" value="TENA_THI-4"/>
    <property type="match status" value="1"/>
</dbReference>
<protein>
    <recommendedName>
        <fullName evidence="6 9">Aminopyrimidine aminohydrolase</fullName>
        <ecNumber evidence="5 9">3.5.99.2</ecNumber>
    </recommendedName>
</protein>
<dbReference type="Gene3D" id="1.20.910.10">
    <property type="entry name" value="Heme oxygenase-like"/>
    <property type="match status" value="1"/>
</dbReference>